<dbReference type="Gene3D" id="3.40.50.300">
    <property type="entry name" value="P-loop containing nucleotide triphosphate hydrolases"/>
    <property type="match status" value="1"/>
</dbReference>
<keyword evidence="2" id="KW-0067">ATP-binding</keyword>
<organism evidence="4 5">
    <name type="scientific">Dokdonella soli</name>
    <dbReference type="NCBI Taxonomy" id="529810"/>
    <lineage>
        <taxon>Bacteria</taxon>
        <taxon>Pseudomonadati</taxon>
        <taxon>Pseudomonadota</taxon>
        <taxon>Gammaproteobacteria</taxon>
        <taxon>Lysobacterales</taxon>
        <taxon>Rhodanobacteraceae</taxon>
        <taxon>Dokdonella</taxon>
    </lineage>
</organism>
<dbReference type="Proteomes" id="UP001501523">
    <property type="component" value="Unassembled WGS sequence"/>
</dbReference>
<evidence type="ECO:0000256" key="2">
    <source>
        <dbReference type="ARBA" id="ARBA00022840"/>
    </source>
</evidence>
<sequence length="370" mass="41546">MSATLDAPAHAQSPGERYRAGVAAGDWQSDPAQLAALVPLDRLWNELTEARPASLWQRLRGRDADAPRGLYLWGRVGRGKTFLCDLLFDAVPTARKRRVHFHRFMQDVHAELRTLVGHSDPLVTVAARIAAEVRLLVLDEFFVGDIGDAMILGNLLRALFERGVVLVTTSNAAPQALYKDGLQRERFLPAIALIERHCEIVELASPHDWRLRALKQAPIYYTPPGVEAERALQAAFGRVAHGAPRRDFEFTLNDRPIAVHCELDGAIWFEFAALCEGPRAVADYIELAKAYHTILVSNVPEFTPQTDDAARRFIELVDEVYDRGVKLVLSAAVPIVELYDGERLRAEFARTESRLIEMQSEDYLAREHRP</sequence>
<keyword evidence="1" id="KW-0547">Nucleotide-binding</keyword>
<dbReference type="NCBIfam" id="NF040713">
    <property type="entry name" value="ZapE"/>
    <property type="match status" value="1"/>
</dbReference>
<evidence type="ECO:0000313" key="4">
    <source>
        <dbReference type="EMBL" id="GAA0711986.1"/>
    </source>
</evidence>
<feature type="region of interest" description="Disordered" evidence="3">
    <location>
        <begin position="1"/>
        <end position="21"/>
    </location>
</feature>
<dbReference type="Pfam" id="PF03969">
    <property type="entry name" value="AFG1_ATPase"/>
    <property type="match status" value="1"/>
</dbReference>
<dbReference type="CDD" id="cd00267">
    <property type="entry name" value="ABC_ATPase"/>
    <property type="match status" value="1"/>
</dbReference>
<dbReference type="EMBL" id="BAAAEU010000006">
    <property type="protein sequence ID" value="GAA0711986.1"/>
    <property type="molecule type" value="Genomic_DNA"/>
</dbReference>
<dbReference type="GO" id="GO:0051301">
    <property type="term" value="P:cell division"/>
    <property type="evidence" value="ECO:0007669"/>
    <property type="project" value="UniProtKB-KW"/>
</dbReference>
<dbReference type="InterPro" id="IPR027417">
    <property type="entry name" value="P-loop_NTPase"/>
</dbReference>
<dbReference type="PANTHER" id="PTHR12169">
    <property type="entry name" value="ATPASE N2B"/>
    <property type="match status" value="1"/>
</dbReference>
<dbReference type="RefSeq" id="WP_343788685.1">
    <property type="nucleotide sequence ID" value="NZ_BAAAEU010000006.1"/>
</dbReference>
<dbReference type="SUPFAM" id="SSF52540">
    <property type="entry name" value="P-loop containing nucleoside triphosphate hydrolases"/>
    <property type="match status" value="1"/>
</dbReference>
<protein>
    <submittedName>
        <fullName evidence="4">Cell division protein ZapE</fullName>
    </submittedName>
</protein>
<dbReference type="InterPro" id="IPR005654">
    <property type="entry name" value="ATPase_AFG1-like"/>
</dbReference>
<evidence type="ECO:0000256" key="1">
    <source>
        <dbReference type="ARBA" id="ARBA00022741"/>
    </source>
</evidence>
<keyword evidence="4" id="KW-0131">Cell cycle</keyword>
<reference evidence="4 5" key="1">
    <citation type="journal article" date="2019" name="Int. J. Syst. Evol. Microbiol.">
        <title>The Global Catalogue of Microorganisms (GCM) 10K type strain sequencing project: providing services to taxonomists for standard genome sequencing and annotation.</title>
        <authorList>
            <consortium name="The Broad Institute Genomics Platform"/>
            <consortium name="The Broad Institute Genome Sequencing Center for Infectious Disease"/>
            <person name="Wu L."/>
            <person name="Ma J."/>
        </authorList>
    </citation>
    <scope>NUCLEOTIDE SEQUENCE [LARGE SCALE GENOMIC DNA]</scope>
    <source>
        <strain evidence="4 5">JCM 15421</strain>
    </source>
</reference>
<evidence type="ECO:0000256" key="3">
    <source>
        <dbReference type="SAM" id="MobiDB-lite"/>
    </source>
</evidence>
<evidence type="ECO:0000313" key="5">
    <source>
        <dbReference type="Proteomes" id="UP001501523"/>
    </source>
</evidence>
<gene>
    <name evidence="4" type="primary">zapE</name>
    <name evidence="4" type="ORF">GCM10009105_14230</name>
</gene>
<proteinExistence type="predicted"/>
<comment type="caution">
    <text evidence="4">The sequence shown here is derived from an EMBL/GenBank/DDBJ whole genome shotgun (WGS) entry which is preliminary data.</text>
</comment>
<accession>A0ABN1IFU5</accession>
<keyword evidence="4" id="KW-0132">Cell division</keyword>
<name>A0ABN1IFU5_9GAMM</name>
<dbReference type="PANTHER" id="PTHR12169:SF6">
    <property type="entry name" value="AFG1-LIKE ATPASE"/>
    <property type="match status" value="1"/>
</dbReference>
<keyword evidence="5" id="KW-1185">Reference proteome</keyword>